<sequence length="266" mass="29551">MYRNCVIIGKSVKLKERYTLKYIESVKNPKVKAWKKLSTKKERDKSGHYLIEGFHLVEEALKEQIVLEVIVNQDMEMPAQFKIEETEVVYVKEDVMKAICDTETPQGIAAVCEQQTVHFDDIPLGKLLLLDAVQDPGNLGTMIRTADAAGIDAVILGEGCADVYNPKVVRATQGSLFHLPVMKANLSQFIDQLHMPVYGTALEGGVPFEQVEKSETFALLVGNEGQGVSKELLAKTTKNLYIPIYGKSESLNVGIAAGILMYYLRK</sequence>
<comment type="similarity">
    <text evidence="1">Belongs to the class IV-like SAM-binding methyltransferase superfamily. RNA methyltransferase TrmH family.</text>
</comment>
<comment type="caution">
    <text evidence="5">The sequence shown here is derived from an EMBL/GenBank/DDBJ whole genome shotgun (WGS) entry which is preliminary data.</text>
</comment>
<dbReference type="GO" id="GO:0008173">
    <property type="term" value="F:RNA methyltransferase activity"/>
    <property type="evidence" value="ECO:0007669"/>
    <property type="project" value="InterPro"/>
</dbReference>
<proteinExistence type="inferred from homology"/>
<dbReference type="InterPro" id="IPR053888">
    <property type="entry name" value="MRM3-like_sub_bind"/>
</dbReference>
<dbReference type="GO" id="GO:0006396">
    <property type="term" value="P:RNA processing"/>
    <property type="evidence" value="ECO:0007669"/>
    <property type="project" value="InterPro"/>
</dbReference>
<dbReference type="EMBL" id="QWVS01000015">
    <property type="protein sequence ID" value="RID86411.1"/>
    <property type="molecule type" value="Genomic_DNA"/>
</dbReference>
<dbReference type="Pfam" id="PF22435">
    <property type="entry name" value="MRM3-like_sub_bind"/>
    <property type="match status" value="1"/>
</dbReference>
<evidence type="ECO:0000256" key="3">
    <source>
        <dbReference type="ARBA" id="ARBA00022679"/>
    </source>
</evidence>
<protein>
    <submittedName>
        <fullName evidence="5">RNA methyltransferase</fullName>
    </submittedName>
</protein>
<dbReference type="GO" id="GO:0003723">
    <property type="term" value="F:RNA binding"/>
    <property type="evidence" value="ECO:0007669"/>
    <property type="project" value="InterPro"/>
</dbReference>
<dbReference type="Pfam" id="PF00588">
    <property type="entry name" value="SpoU_methylase"/>
    <property type="match status" value="1"/>
</dbReference>
<dbReference type="InterPro" id="IPR051259">
    <property type="entry name" value="rRNA_Methyltransferase"/>
</dbReference>
<dbReference type="AlphaFoldDB" id="A0A398BAB3"/>
<feature type="domain" description="RNA 2-O ribose methyltransferase substrate binding" evidence="4">
    <location>
        <begin position="50"/>
        <end position="118"/>
    </location>
</feature>
<evidence type="ECO:0000256" key="2">
    <source>
        <dbReference type="ARBA" id="ARBA00022603"/>
    </source>
</evidence>
<keyword evidence="3 5" id="KW-0808">Transferase</keyword>
<dbReference type="PANTHER" id="PTHR43191:SF2">
    <property type="entry name" value="RRNA METHYLTRANSFERASE 3, MITOCHONDRIAL"/>
    <property type="match status" value="1"/>
</dbReference>
<dbReference type="SMART" id="SM00967">
    <property type="entry name" value="SpoU_sub_bind"/>
    <property type="match status" value="1"/>
</dbReference>
<evidence type="ECO:0000259" key="4">
    <source>
        <dbReference type="SMART" id="SM00967"/>
    </source>
</evidence>
<dbReference type="InterPro" id="IPR029028">
    <property type="entry name" value="Alpha/beta_knot_MTases"/>
</dbReference>
<evidence type="ECO:0000313" key="6">
    <source>
        <dbReference type="Proteomes" id="UP000266016"/>
    </source>
</evidence>
<dbReference type="CDD" id="cd18095">
    <property type="entry name" value="SpoU-like_rRNA-MTase"/>
    <property type="match status" value="1"/>
</dbReference>
<reference evidence="5 6" key="1">
    <citation type="submission" date="2018-08" db="EMBL/GenBank/DDBJ databases">
        <title>Bacillus jemisoniae sp. nov., Bacillus chryseoplanitiae sp. nov., Bacillus resnikiae sp. nov., and Bacillus frankliniae sp. nov., isolated from Viking spacecraft and associated surfaces.</title>
        <authorList>
            <person name="Seuylemezian A."/>
            <person name="Vaishampayan P."/>
        </authorList>
    </citation>
    <scope>NUCLEOTIDE SEQUENCE [LARGE SCALE GENOMIC DNA]</scope>
    <source>
        <strain evidence="5 6">MA001</strain>
    </source>
</reference>
<dbReference type="PANTHER" id="PTHR43191">
    <property type="entry name" value="RRNA METHYLTRANSFERASE 3"/>
    <property type="match status" value="1"/>
</dbReference>
<dbReference type="Gene3D" id="3.30.1330.30">
    <property type="match status" value="1"/>
</dbReference>
<dbReference type="RefSeq" id="WP_119116801.1">
    <property type="nucleotide sequence ID" value="NZ_QWVS01000015.1"/>
</dbReference>
<keyword evidence="6" id="KW-1185">Reference proteome</keyword>
<gene>
    <name evidence="5" type="ORF">D1953_08760</name>
</gene>
<dbReference type="InterPro" id="IPR029064">
    <property type="entry name" value="Ribosomal_eL30-like_sf"/>
</dbReference>
<dbReference type="InterPro" id="IPR001537">
    <property type="entry name" value="SpoU_MeTrfase"/>
</dbReference>
<dbReference type="Proteomes" id="UP000266016">
    <property type="component" value="Unassembled WGS sequence"/>
</dbReference>
<dbReference type="Gene3D" id="3.40.1280.10">
    <property type="match status" value="1"/>
</dbReference>
<name>A0A398BAB3_9BACI</name>
<dbReference type="SUPFAM" id="SSF75217">
    <property type="entry name" value="alpha/beta knot"/>
    <property type="match status" value="1"/>
</dbReference>
<dbReference type="GO" id="GO:0005737">
    <property type="term" value="C:cytoplasm"/>
    <property type="evidence" value="ECO:0007669"/>
    <property type="project" value="UniProtKB-ARBA"/>
</dbReference>
<organism evidence="5 6">
    <name type="scientific">Peribacillus asahii</name>
    <dbReference type="NCBI Taxonomy" id="228899"/>
    <lineage>
        <taxon>Bacteria</taxon>
        <taxon>Bacillati</taxon>
        <taxon>Bacillota</taxon>
        <taxon>Bacilli</taxon>
        <taxon>Bacillales</taxon>
        <taxon>Bacillaceae</taxon>
        <taxon>Peribacillus</taxon>
    </lineage>
</organism>
<dbReference type="InterPro" id="IPR013123">
    <property type="entry name" value="SpoU_subst-bd"/>
</dbReference>
<dbReference type="InterPro" id="IPR029026">
    <property type="entry name" value="tRNA_m1G_MTases_N"/>
</dbReference>
<evidence type="ECO:0000256" key="1">
    <source>
        <dbReference type="ARBA" id="ARBA00007228"/>
    </source>
</evidence>
<accession>A0A398BAB3</accession>
<keyword evidence="2 5" id="KW-0489">Methyltransferase</keyword>
<dbReference type="SUPFAM" id="SSF55315">
    <property type="entry name" value="L30e-like"/>
    <property type="match status" value="1"/>
</dbReference>
<evidence type="ECO:0000313" key="5">
    <source>
        <dbReference type="EMBL" id="RID86411.1"/>
    </source>
</evidence>
<dbReference type="GO" id="GO:0032259">
    <property type="term" value="P:methylation"/>
    <property type="evidence" value="ECO:0007669"/>
    <property type="project" value="UniProtKB-KW"/>
</dbReference>